<dbReference type="Pfam" id="PF09339">
    <property type="entry name" value="HTH_IclR"/>
    <property type="match status" value="1"/>
</dbReference>
<dbReference type="OrthoDB" id="60629at2"/>
<dbReference type="SUPFAM" id="SSF55781">
    <property type="entry name" value="GAF domain-like"/>
    <property type="match status" value="1"/>
</dbReference>
<dbReference type="Proteomes" id="UP000245639">
    <property type="component" value="Unassembled WGS sequence"/>
</dbReference>
<feature type="domain" description="IclR-ED" evidence="8">
    <location>
        <begin position="77"/>
        <end position="256"/>
    </location>
</feature>
<keyword evidence="2" id="KW-0805">Transcription regulation</keyword>
<evidence type="ECO:0000256" key="3">
    <source>
        <dbReference type="ARBA" id="ARBA00023125"/>
    </source>
</evidence>
<dbReference type="InterPro" id="IPR005471">
    <property type="entry name" value="Tscrpt_reg_IclR_N"/>
</dbReference>
<dbReference type="FunFam" id="1.10.10.10:FF:000056">
    <property type="entry name" value="IclR family transcriptional regulator"/>
    <property type="match status" value="1"/>
</dbReference>
<name>A0A2U1FL81_9PSEU</name>
<dbReference type="GO" id="GO:0045892">
    <property type="term" value="P:negative regulation of DNA-templated transcription"/>
    <property type="evidence" value="ECO:0007669"/>
    <property type="project" value="TreeGrafter"/>
</dbReference>
<sequence length="285" mass="29520">MSRQDEGRGGADGGPTVTERVLGILSAFGPGAEALTLSGIARAAGLPLSTAHRLVGELAAWGALERGEDGRYRIGLRLWEVGALAPRSLGLRERAMPYLEDLYEATRQNVQLAVRDGHEVVYVERLAHPEAVRVFSRVGGRMPLHATGVGQVLLAFAPSVVQEEVLAGPLPPLTPKTITEAHALRRALAAVRREGVAVCDGMVDPVALSVAAPVRGEDDRVVASLSVVVPSAGAEPRAIVPAVRAAARGISRALGSPAARRRPLGVVTPLTGAAAGEPAGAERGA</sequence>
<dbReference type="InterPro" id="IPR029016">
    <property type="entry name" value="GAF-like_dom_sf"/>
</dbReference>
<proteinExistence type="predicted"/>
<evidence type="ECO:0000256" key="2">
    <source>
        <dbReference type="ARBA" id="ARBA00023015"/>
    </source>
</evidence>
<evidence type="ECO:0000256" key="4">
    <source>
        <dbReference type="ARBA" id="ARBA00023163"/>
    </source>
</evidence>
<evidence type="ECO:0000256" key="1">
    <source>
        <dbReference type="ARBA" id="ARBA00022798"/>
    </source>
</evidence>
<keyword evidence="10" id="KW-1185">Reference proteome</keyword>
<dbReference type="EMBL" id="QEKW01000002">
    <property type="protein sequence ID" value="PVZ12928.1"/>
    <property type="molecule type" value="Genomic_DNA"/>
</dbReference>
<dbReference type="PANTHER" id="PTHR30136:SF24">
    <property type="entry name" value="HTH-TYPE TRANSCRIPTIONAL REPRESSOR ALLR"/>
    <property type="match status" value="1"/>
</dbReference>
<comment type="function">
    <text evidence="5">May be an activator protein for the gylABX operon.</text>
</comment>
<dbReference type="PROSITE" id="PS51077">
    <property type="entry name" value="HTH_ICLR"/>
    <property type="match status" value="1"/>
</dbReference>
<keyword evidence="3" id="KW-0238">DNA-binding</keyword>
<evidence type="ECO:0000313" key="10">
    <source>
        <dbReference type="Proteomes" id="UP000245639"/>
    </source>
</evidence>
<dbReference type="Gene3D" id="1.10.10.10">
    <property type="entry name" value="Winged helix-like DNA-binding domain superfamily/Winged helix DNA-binding domain"/>
    <property type="match status" value="1"/>
</dbReference>
<evidence type="ECO:0000256" key="5">
    <source>
        <dbReference type="ARBA" id="ARBA00058938"/>
    </source>
</evidence>
<dbReference type="RefSeq" id="WP_116707019.1">
    <property type="nucleotide sequence ID" value="NZ_QEKW01000002.1"/>
</dbReference>
<keyword evidence="4" id="KW-0804">Transcription</keyword>
<dbReference type="GO" id="GO:0003677">
    <property type="term" value="F:DNA binding"/>
    <property type="evidence" value="ECO:0007669"/>
    <property type="project" value="UniProtKB-KW"/>
</dbReference>
<dbReference type="InterPro" id="IPR050707">
    <property type="entry name" value="HTH_MetabolicPath_Reg"/>
</dbReference>
<evidence type="ECO:0000259" key="7">
    <source>
        <dbReference type="PROSITE" id="PS51077"/>
    </source>
</evidence>
<dbReference type="PROSITE" id="PS51078">
    <property type="entry name" value="ICLR_ED"/>
    <property type="match status" value="1"/>
</dbReference>
<dbReference type="SUPFAM" id="SSF46785">
    <property type="entry name" value="Winged helix' DNA-binding domain"/>
    <property type="match status" value="1"/>
</dbReference>
<dbReference type="GO" id="GO:0003700">
    <property type="term" value="F:DNA-binding transcription factor activity"/>
    <property type="evidence" value="ECO:0007669"/>
    <property type="project" value="TreeGrafter"/>
</dbReference>
<accession>A0A2U1FL81</accession>
<gene>
    <name evidence="9" type="ORF">C8D89_10276</name>
</gene>
<dbReference type="AlphaFoldDB" id="A0A2U1FL81"/>
<feature type="domain" description="HTH iclR-type" evidence="7">
    <location>
        <begin position="15"/>
        <end position="76"/>
    </location>
</feature>
<evidence type="ECO:0000256" key="6">
    <source>
        <dbReference type="ARBA" id="ARBA00070406"/>
    </source>
</evidence>
<dbReference type="InterPro" id="IPR036388">
    <property type="entry name" value="WH-like_DNA-bd_sf"/>
</dbReference>
<evidence type="ECO:0000259" key="8">
    <source>
        <dbReference type="PROSITE" id="PS51078"/>
    </source>
</evidence>
<dbReference type="GO" id="GO:0006071">
    <property type="term" value="P:glycerol metabolic process"/>
    <property type="evidence" value="ECO:0007669"/>
    <property type="project" value="UniProtKB-KW"/>
</dbReference>
<dbReference type="Pfam" id="PF01614">
    <property type="entry name" value="IclR_C"/>
    <property type="match status" value="1"/>
</dbReference>
<organism evidence="9 10">
    <name type="scientific">Actinomycetospora cinnamomea</name>
    <dbReference type="NCBI Taxonomy" id="663609"/>
    <lineage>
        <taxon>Bacteria</taxon>
        <taxon>Bacillati</taxon>
        <taxon>Actinomycetota</taxon>
        <taxon>Actinomycetes</taxon>
        <taxon>Pseudonocardiales</taxon>
        <taxon>Pseudonocardiaceae</taxon>
        <taxon>Actinomycetospora</taxon>
    </lineage>
</organism>
<dbReference type="InterPro" id="IPR036390">
    <property type="entry name" value="WH_DNA-bd_sf"/>
</dbReference>
<dbReference type="SMART" id="SM00346">
    <property type="entry name" value="HTH_ICLR"/>
    <property type="match status" value="1"/>
</dbReference>
<dbReference type="Gene3D" id="3.30.450.40">
    <property type="match status" value="1"/>
</dbReference>
<keyword evidence="1" id="KW-0319">Glycerol metabolism</keyword>
<reference evidence="9 10" key="1">
    <citation type="submission" date="2018-04" db="EMBL/GenBank/DDBJ databases">
        <title>Genomic Encyclopedia of Type Strains, Phase IV (KMG-IV): sequencing the most valuable type-strain genomes for metagenomic binning, comparative biology and taxonomic classification.</title>
        <authorList>
            <person name="Goeker M."/>
        </authorList>
    </citation>
    <scope>NUCLEOTIDE SEQUENCE [LARGE SCALE GENOMIC DNA]</scope>
    <source>
        <strain evidence="9 10">DSM 45771</strain>
    </source>
</reference>
<comment type="caution">
    <text evidence="9">The sequence shown here is derived from an EMBL/GenBank/DDBJ whole genome shotgun (WGS) entry which is preliminary data.</text>
</comment>
<dbReference type="PANTHER" id="PTHR30136">
    <property type="entry name" value="HELIX-TURN-HELIX TRANSCRIPTIONAL REGULATOR, ICLR FAMILY"/>
    <property type="match status" value="1"/>
</dbReference>
<protein>
    <recommendedName>
        <fullName evidence="6">Glycerol operon regulatory protein</fullName>
    </recommendedName>
</protein>
<evidence type="ECO:0000313" key="9">
    <source>
        <dbReference type="EMBL" id="PVZ12928.1"/>
    </source>
</evidence>
<dbReference type="InterPro" id="IPR014757">
    <property type="entry name" value="Tscrpt_reg_IclR_C"/>
</dbReference>